<feature type="transmembrane region" description="Helical" evidence="2">
    <location>
        <begin position="38"/>
        <end position="59"/>
    </location>
</feature>
<gene>
    <name evidence="3" type="ORF">J437_LFUL011695</name>
</gene>
<feature type="compositionally biased region" description="Low complexity" evidence="1">
    <location>
        <begin position="342"/>
        <end position="352"/>
    </location>
</feature>
<dbReference type="EMBL" id="KZ308137">
    <property type="protein sequence ID" value="KAG8222569.1"/>
    <property type="molecule type" value="Genomic_DNA"/>
</dbReference>
<name>A0A8K0JUN8_LADFU</name>
<feature type="region of interest" description="Disordered" evidence="1">
    <location>
        <begin position="65"/>
        <end position="94"/>
    </location>
</feature>
<evidence type="ECO:0000313" key="4">
    <source>
        <dbReference type="Proteomes" id="UP000792457"/>
    </source>
</evidence>
<feature type="compositionally biased region" description="Polar residues" evidence="1">
    <location>
        <begin position="362"/>
        <end position="381"/>
    </location>
</feature>
<organism evidence="3 4">
    <name type="scientific">Ladona fulva</name>
    <name type="common">Scarce chaser dragonfly</name>
    <name type="synonym">Libellula fulva</name>
    <dbReference type="NCBI Taxonomy" id="123851"/>
    <lineage>
        <taxon>Eukaryota</taxon>
        <taxon>Metazoa</taxon>
        <taxon>Ecdysozoa</taxon>
        <taxon>Arthropoda</taxon>
        <taxon>Hexapoda</taxon>
        <taxon>Insecta</taxon>
        <taxon>Pterygota</taxon>
        <taxon>Palaeoptera</taxon>
        <taxon>Odonata</taxon>
        <taxon>Epiprocta</taxon>
        <taxon>Anisoptera</taxon>
        <taxon>Libelluloidea</taxon>
        <taxon>Libellulidae</taxon>
        <taxon>Ladona</taxon>
    </lineage>
</organism>
<feature type="region of interest" description="Disordered" evidence="1">
    <location>
        <begin position="282"/>
        <end position="381"/>
    </location>
</feature>
<feature type="compositionally biased region" description="Polar residues" evidence="1">
    <location>
        <begin position="206"/>
        <end position="218"/>
    </location>
</feature>
<reference evidence="3" key="1">
    <citation type="submission" date="2013-04" db="EMBL/GenBank/DDBJ databases">
        <authorList>
            <person name="Qu J."/>
            <person name="Murali S.C."/>
            <person name="Bandaranaike D."/>
            <person name="Bellair M."/>
            <person name="Blankenburg K."/>
            <person name="Chao H."/>
            <person name="Dinh H."/>
            <person name="Doddapaneni H."/>
            <person name="Downs B."/>
            <person name="Dugan-Rocha S."/>
            <person name="Elkadiri S."/>
            <person name="Gnanaolivu R.D."/>
            <person name="Hernandez B."/>
            <person name="Javaid M."/>
            <person name="Jayaseelan J.C."/>
            <person name="Lee S."/>
            <person name="Li M."/>
            <person name="Ming W."/>
            <person name="Munidasa M."/>
            <person name="Muniz J."/>
            <person name="Nguyen L."/>
            <person name="Ongeri F."/>
            <person name="Osuji N."/>
            <person name="Pu L.-L."/>
            <person name="Puazo M."/>
            <person name="Qu C."/>
            <person name="Quiroz J."/>
            <person name="Raj R."/>
            <person name="Weissenberger G."/>
            <person name="Xin Y."/>
            <person name="Zou X."/>
            <person name="Han Y."/>
            <person name="Richards S."/>
            <person name="Worley K."/>
            <person name="Muzny D."/>
            <person name="Gibbs R."/>
        </authorList>
    </citation>
    <scope>NUCLEOTIDE SEQUENCE</scope>
    <source>
        <strain evidence="3">Sampled in the wild</strain>
    </source>
</reference>
<dbReference type="OrthoDB" id="3222at2759"/>
<proteinExistence type="predicted"/>
<protein>
    <recommendedName>
        <fullName evidence="5">Big brain</fullName>
    </recommendedName>
</protein>
<evidence type="ECO:0000256" key="2">
    <source>
        <dbReference type="SAM" id="Phobius"/>
    </source>
</evidence>
<sequence length="381" mass="41092">MPKIKDTIIESSPLSWTCFCHQQMGKPLGMLDSSKVSLVYWFGPLLGGIVSGLIYEFIFNPKRQNRRPKDSIDGDSSSIHSDEDPYDEVGDKGTVAPTVVSSGSAFSKFHQQQQLHQSQGHLHQALAHQNQHNSNIVSHNHIGQTTYPVLRPAAGDVTMRVQEPISPNGNAAMTLYPTRSMKIEQSEPLYGGTKSMYTRSPPLTRANLNRSQSVYSKSPQGRGQGGAGLPPRPGPLVPAQSLYPMRGGEGISPNTANGPVQPRSESIYGVRSVTNIGGGVYAGKAGQGNSGMRQESVYVPSGRRQDSTDSSYGSYQSSGAYGKNRGDGQRHMQQSHQHHSPIPHMMTGGNPSSSPPSGPNSMLNTPNSVSSFRHLSPSPQY</sequence>
<evidence type="ECO:0000313" key="3">
    <source>
        <dbReference type="EMBL" id="KAG8222569.1"/>
    </source>
</evidence>
<keyword evidence="4" id="KW-1185">Reference proteome</keyword>
<evidence type="ECO:0000256" key="1">
    <source>
        <dbReference type="SAM" id="MobiDB-lite"/>
    </source>
</evidence>
<reference evidence="3" key="2">
    <citation type="submission" date="2017-10" db="EMBL/GenBank/DDBJ databases">
        <title>Ladona fulva Genome sequencing and assembly.</title>
        <authorList>
            <person name="Murali S."/>
            <person name="Richards S."/>
            <person name="Bandaranaike D."/>
            <person name="Bellair M."/>
            <person name="Blankenburg K."/>
            <person name="Chao H."/>
            <person name="Dinh H."/>
            <person name="Doddapaneni H."/>
            <person name="Dugan-Rocha S."/>
            <person name="Elkadiri S."/>
            <person name="Gnanaolivu R."/>
            <person name="Hernandez B."/>
            <person name="Skinner E."/>
            <person name="Javaid M."/>
            <person name="Lee S."/>
            <person name="Li M."/>
            <person name="Ming W."/>
            <person name="Munidasa M."/>
            <person name="Muniz J."/>
            <person name="Nguyen L."/>
            <person name="Hughes D."/>
            <person name="Osuji N."/>
            <person name="Pu L.-L."/>
            <person name="Puazo M."/>
            <person name="Qu C."/>
            <person name="Quiroz J."/>
            <person name="Raj R."/>
            <person name="Weissenberger G."/>
            <person name="Xin Y."/>
            <person name="Zou X."/>
            <person name="Han Y."/>
            <person name="Worley K."/>
            <person name="Muzny D."/>
            <person name="Gibbs R."/>
        </authorList>
    </citation>
    <scope>NUCLEOTIDE SEQUENCE</scope>
    <source>
        <strain evidence="3">Sampled in the wild</strain>
    </source>
</reference>
<feature type="region of interest" description="Disordered" evidence="1">
    <location>
        <begin position="191"/>
        <end position="263"/>
    </location>
</feature>
<evidence type="ECO:0008006" key="5">
    <source>
        <dbReference type="Google" id="ProtNLM"/>
    </source>
</evidence>
<comment type="caution">
    <text evidence="3">The sequence shown here is derived from an EMBL/GenBank/DDBJ whole genome shotgun (WGS) entry which is preliminary data.</text>
</comment>
<keyword evidence="2" id="KW-0472">Membrane</keyword>
<dbReference type="Proteomes" id="UP000792457">
    <property type="component" value="Unassembled WGS sequence"/>
</dbReference>
<dbReference type="AlphaFoldDB" id="A0A8K0JUN8"/>
<feature type="compositionally biased region" description="Low complexity" evidence="1">
    <location>
        <begin position="308"/>
        <end position="319"/>
    </location>
</feature>
<keyword evidence="2" id="KW-0812">Transmembrane</keyword>
<accession>A0A8K0JUN8</accession>
<keyword evidence="2" id="KW-1133">Transmembrane helix</keyword>